<dbReference type="InterPro" id="IPR051205">
    <property type="entry name" value="UbiH/COQ6_monooxygenase"/>
</dbReference>
<evidence type="ECO:0000313" key="10">
    <source>
        <dbReference type="Proteomes" id="UP000075787"/>
    </source>
</evidence>
<reference evidence="9 10" key="1">
    <citation type="submission" date="2015-12" db="EMBL/GenBank/DDBJ databases">
        <title>Genome sequence of Tistrella mobilis MCCC 1A02139.</title>
        <authorList>
            <person name="Lu L."/>
            <person name="Lai Q."/>
            <person name="Shao Z."/>
            <person name="Qian P."/>
        </authorList>
    </citation>
    <scope>NUCLEOTIDE SEQUENCE [LARGE SCALE GENOMIC DNA]</scope>
    <source>
        <strain evidence="9 10">MCCC 1A02139</strain>
    </source>
</reference>
<comment type="pathway">
    <text evidence="2">Cofactor biosynthesis; ubiquinone biosynthesis.</text>
</comment>
<feature type="domain" description="FAD-binding" evidence="8">
    <location>
        <begin position="2"/>
        <end position="321"/>
    </location>
</feature>
<evidence type="ECO:0000259" key="8">
    <source>
        <dbReference type="Pfam" id="PF01494"/>
    </source>
</evidence>
<keyword evidence="6" id="KW-0560">Oxidoreductase</keyword>
<dbReference type="GO" id="GO:0071949">
    <property type="term" value="F:FAD binding"/>
    <property type="evidence" value="ECO:0007669"/>
    <property type="project" value="InterPro"/>
</dbReference>
<dbReference type="AlphaFoldDB" id="A0A161Q6E0"/>
<dbReference type="GO" id="GO:0006744">
    <property type="term" value="P:ubiquinone biosynthetic process"/>
    <property type="evidence" value="ECO:0007669"/>
    <property type="project" value="UniProtKB-UniPathway"/>
</dbReference>
<evidence type="ECO:0000256" key="6">
    <source>
        <dbReference type="ARBA" id="ARBA00023002"/>
    </source>
</evidence>
<evidence type="ECO:0000256" key="5">
    <source>
        <dbReference type="ARBA" id="ARBA00022827"/>
    </source>
</evidence>
<dbReference type="Gene3D" id="3.50.50.60">
    <property type="entry name" value="FAD/NAD(P)-binding domain"/>
    <property type="match status" value="2"/>
</dbReference>
<keyword evidence="5" id="KW-0274">FAD</keyword>
<protein>
    <recommendedName>
        <fullName evidence="8">FAD-binding domain-containing protein</fullName>
    </recommendedName>
</protein>
<dbReference type="SUPFAM" id="SSF51905">
    <property type="entry name" value="FAD/NAD(P)-binding domain"/>
    <property type="match status" value="1"/>
</dbReference>
<dbReference type="GO" id="GO:0016705">
    <property type="term" value="F:oxidoreductase activity, acting on paired donors, with incorporation or reduction of molecular oxygen"/>
    <property type="evidence" value="ECO:0007669"/>
    <property type="project" value="InterPro"/>
</dbReference>
<dbReference type="Pfam" id="PF01494">
    <property type="entry name" value="FAD_binding_3"/>
    <property type="match status" value="1"/>
</dbReference>
<dbReference type="InterPro" id="IPR002938">
    <property type="entry name" value="FAD-bd"/>
</dbReference>
<proteinExistence type="inferred from homology"/>
<dbReference type="InterPro" id="IPR036188">
    <property type="entry name" value="FAD/NAD-bd_sf"/>
</dbReference>
<dbReference type="GeneID" id="97243255"/>
<dbReference type="NCBIfam" id="TIGR01988">
    <property type="entry name" value="Ubi-OHases"/>
    <property type="match status" value="1"/>
</dbReference>
<comment type="cofactor">
    <cofactor evidence="1">
        <name>FAD</name>
        <dbReference type="ChEBI" id="CHEBI:57692"/>
    </cofactor>
</comment>
<organism evidence="9 10">
    <name type="scientific">Tistrella mobilis</name>
    <dbReference type="NCBI Taxonomy" id="171437"/>
    <lineage>
        <taxon>Bacteria</taxon>
        <taxon>Pseudomonadati</taxon>
        <taxon>Pseudomonadota</taxon>
        <taxon>Alphaproteobacteria</taxon>
        <taxon>Geminicoccales</taxon>
        <taxon>Geminicoccaceae</taxon>
        <taxon>Tistrella</taxon>
    </lineage>
</organism>
<dbReference type="UniPathway" id="UPA00232"/>
<dbReference type="RefSeq" id="WP_062762494.1">
    <property type="nucleotide sequence ID" value="NZ_CP121045.1"/>
</dbReference>
<dbReference type="NCBIfam" id="NF006593">
    <property type="entry name" value="PRK09126.1"/>
    <property type="match status" value="1"/>
</dbReference>
<evidence type="ECO:0000256" key="3">
    <source>
        <dbReference type="ARBA" id="ARBA00005349"/>
    </source>
</evidence>
<comment type="caution">
    <text evidence="9">The sequence shown here is derived from an EMBL/GenBank/DDBJ whole genome shotgun (WGS) entry which is preliminary data.</text>
</comment>
<dbReference type="PRINTS" id="PR00420">
    <property type="entry name" value="RNGMNOXGNASE"/>
</dbReference>
<name>A0A161Q6E0_9PROT</name>
<comment type="similarity">
    <text evidence="3">Belongs to the UbiH/COQ6 family.</text>
</comment>
<dbReference type="PANTHER" id="PTHR43876:SF25">
    <property type="entry name" value="MONOOXYGENASE NMA2164"/>
    <property type="match status" value="1"/>
</dbReference>
<evidence type="ECO:0000256" key="1">
    <source>
        <dbReference type="ARBA" id="ARBA00001974"/>
    </source>
</evidence>
<dbReference type="InterPro" id="IPR010971">
    <property type="entry name" value="UbiH/COQ6"/>
</dbReference>
<accession>A0A161Q6E0</accession>
<dbReference type="EMBL" id="LPZR01000071">
    <property type="protein sequence ID" value="KYO55117.1"/>
    <property type="molecule type" value="Genomic_DNA"/>
</dbReference>
<keyword evidence="7" id="KW-0503">Monooxygenase</keyword>
<dbReference type="PANTHER" id="PTHR43876">
    <property type="entry name" value="UBIQUINONE BIOSYNTHESIS MONOOXYGENASE COQ6, MITOCHONDRIAL"/>
    <property type="match status" value="1"/>
</dbReference>
<evidence type="ECO:0000313" key="9">
    <source>
        <dbReference type="EMBL" id="KYO55117.1"/>
    </source>
</evidence>
<evidence type="ECO:0000256" key="7">
    <source>
        <dbReference type="ARBA" id="ARBA00023033"/>
    </source>
</evidence>
<gene>
    <name evidence="9" type="ORF">AUP44_24170</name>
</gene>
<dbReference type="GO" id="GO:0004497">
    <property type="term" value="F:monooxygenase activity"/>
    <property type="evidence" value="ECO:0007669"/>
    <property type="project" value="UniProtKB-KW"/>
</dbReference>
<evidence type="ECO:0000256" key="2">
    <source>
        <dbReference type="ARBA" id="ARBA00004749"/>
    </source>
</evidence>
<keyword evidence="4" id="KW-0285">Flavoprotein</keyword>
<dbReference type="OrthoDB" id="9796623at2"/>
<dbReference type="Proteomes" id="UP000075787">
    <property type="component" value="Unassembled WGS sequence"/>
</dbReference>
<evidence type="ECO:0000256" key="4">
    <source>
        <dbReference type="ARBA" id="ARBA00022630"/>
    </source>
</evidence>
<sequence>MQTDVAVIGAGPAGLAFARALDGTGLDVTLIDPQPAAVLADPPFDGREIALTHHSMAVLERLGAWARIPAGETAPLRAARVLNGAGHRSLIFDGAADGRPLGRLVPNHLIRRALHDAVREQTSATIQDGLKATGIRVRPHGMAVDLEDGRELTARLVVAADTRFSKMREARGIAADQVDFGKTMLVCRMSHDQVDHGGVATEWFGHGQTVALLPLTGRRSSVVLTLPHAEIARLTALDPAAFADEIMVRLDGRLGRLQLESTRHGWPLVAVQARRFVGHRFALIGDAAVGMHPVTAHGFNLGLKSAERLAEGIARAARTDGDIASALMLHRYEAGHKLTAAPLWAATNAIVGLYTRDDPAARLARRAVMDLGRGAAPVRRAISALLMDRGRPRQLSA</sequence>